<evidence type="ECO:0000313" key="16">
    <source>
        <dbReference type="EMBL" id="KAF2120693.1"/>
    </source>
</evidence>
<evidence type="ECO:0000256" key="12">
    <source>
        <dbReference type="ARBA" id="ARBA00077531"/>
    </source>
</evidence>
<dbReference type="GO" id="GO:0070761">
    <property type="term" value="C:pre-snoRNP complex"/>
    <property type="evidence" value="ECO:0007669"/>
    <property type="project" value="TreeGrafter"/>
</dbReference>
<organism evidence="16 17">
    <name type="scientific">Lophiotrema nucula</name>
    <dbReference type="NCBI Taxonomy" id="690887"/>
    <lineage>
        <taxon>Eukaryota</taxon>
        <taxon>Fungi</taxon>
        <taxon>Dikarya</taxon>
        <taxon>Ascomycota</taxon>
        <taxon>Pezizomycotina</taxon>
        <taxon>Dothideomycetes</taxon>
        <taxon>Pleosporomycetidae</taxon>
        <taxon>Pleosporales</taxon>
        <taxon>Lophiotremataceae</taxon>
        <taxon>Lophiotrema</taxon>
    </lineage>
</organism>
<evidence type="ECO:0000259" key="15">
    <source>
        <dbReference type="PROSITE" id="PS51083"/>
    </source>
</evidence>
<keyword evidence="5 13" id="KW-0863">Zinc-finger</keyword>
<dbReference type="PROSITE" id="PS51083">
    <property type="entry name" value="ZF_HIT"/>
    <property type="match status" value="1"/>
</dbReference>
<keyword evidence="3" id="KW-0597">Phosphoprotein</keyword>
<dbReference type="Pfam" id="PF04438">
    <property type="entry name" value="zf-HIT"/>
    <property type="match status" value="1"/>
</dbReference>
<dbReference type="SUPFAM" id="SSF144232">
    <property type="entry name" value="HIT/MYND zinc finger-like"/>
    <property type="match status" value="1"/>
</dbReference>
<evidence type="ECO:0000256" key="14">
    <source>
        <dbReference type="SAM" id="MobiDB-lite"/>
    </source>
</evidence>
<sequence>MADDTLLSDLCSICNNARSKYRCPGCSARTCSLPCYKRHQTWAQCTGKRDPAKFVKRSQLATPAGIDHDFNFLTSIERGVEKAERYVDEKELDGTPEVRRGPRKLEVLRKQYADAGVEVVHAPKGLSRHRENKTRRSNKGNFIWTVEWIHQDRSRLLSEVKSDTPVTEAYRHVIGQPSSSKKRKRAELEKAANLSEEGKDASALQDEAHREHRVETKLEEGEPTSLRQSEAADSSRDRARGSGQDIEVADVLRPSPTLAEPDTQSVPPEYRFFLLRPRTGSERQVLVPFQPTLALQDVLRGHTVLEFPSIYIFPNERLPEQFMLEEDYRRGEAQEGKRLEILLESVPIKEDQNEDEDQASAALDSVKVLDVLKQDLGGAL</sequence>
<evidence type="ECO:0000256" key="5">
    <source>
        <dbReference type="ARBA" id="ARBA00022771"/>
    </source>
</evidence>
<dbReference type="GO" id="GO:0008270">
    <property type="term" value="F:zinc ion binding"/>
    <property type="evidence" value="ECO:0007669"/>
    <property type="project" value="UniProtKB-UniRule"/>
</dbReference>
<dbReference type="PANTHER" id="PTHR13483:SF11">
    <property type="entry name" value="ZINC FINGER HIT DOMAIN-CONTAINING PROTEIN 3"/>
    <property type="match status" value="1"/>
</dbReference>
<evidence type="ECO:0000256" key="7">
    <source>
        <dbReference type="ARBA" id="ARBA00022843"/>
    </source>
</evidence>
<evidence type="ECO:0000256" key="3">
    <source>
        <dbReference type="ARBA" id="ARBA00022553"/>
    </source>
</evidence>
<accession>A0A6A5ZP96</accession>
<dbReference type="InterPro" id="IPR051639">
    <property type="entry name" value="BCD1"/>
</dbReference>
<dbReference type="Pfam" id="PF25790">
    <property type="entry name" value="BCD1"/>
    <property type="match status" value="1"/>
</dbReference>
<dbReference type="OrthoDB" id="272357at2759"/>
<dbReference type="CDD" id="cd23023">
    <property type="entry name" value="zf-HIT_BCD1"/>
    <property type="match status" value="1"/>
</dbReference>
<dbReference type="GO" id="GO:0000492">
    <property type="term" value="P:box C/D snoRNP assembly"/>
    <property type="evidence" value="ECO:0007669"/>
    <property type="project" value="TreeGrafter"/>
</dbReference>
<comment type="function">
    <text evidence="8">Required for box C/D snoRNAs accumulation involved in snoRNA processing, snoRNA transport to the nucleolus and ribosome biogenesis.</text>
</comment>
<feature type="compositionally biased region" description="Basic and acidic residues" evidence="14">
    <location>
        <begin position="186"/>
        <end position="220"/>
    </location>
</feature>
<evidence type="ECO:0000256" key="2">
    <source>
        <dbReference type="ARBA" id="ARBA00022517"/>
    </source>
</evidence>
<dbReference type="AlphaFoldDB" id="A0A6A5ZP96"/>
<feature type="domain" description="HIT-type" evidence="15">
    <location>
        <begin position="11"/>
        <end position="45"/>
    </location>
</feature>
<evidence type="ECO:0000313" key="17">
    <source>
        <dbReference type="Proteomes" id="UP000799770"/>
    </source>
</evidence>
<dbReference type="InterPro" id="IPR007529">
    <property type="entry name" value="Znf_HIT"/>
</dbReference>
<keyword evidence="2" id="KW-0690">Ribosome biogenesis</keyword>
<feature type="region of interest" description="Disordered" evidence="14">
    <location>
        <begin position="170"/>
        <end position="265"/>
    </location>
</feature>
<gene>
    <name evidence="16" type="ORF">BDV96DRAFT_272286</name>
</gene>
<evidence type="ECO:0000256" key="4">
    <source>
        <dbReference type="ARBA" id="ARBA00022723"/>
    </source>
</evidence>
<dbReference type="EMBL" id="ML977313">
    <property type="protein sequence ID" value="KAF2120693.1"/>
    <property type="molecule type" value="Genomic_DNA"/>
</dbReference>
<comment type="similarity">
    <text evidence="9">Belongs to the BCD1 family.</text>
</comment>
<dbReference type="InterPro" id="IPR057721">
    <property type="entry name" value="BCD1_alpha/beta"/>
</dbReference>
<keyword evidence="6" id="KW-0862">Zinc</keyword>
<proteinExistence type="inferred from homology"/>
<evidence type="ECO:0000256" key="9">
    <source>
        <dbReference type="ARBA" id="ARBA00049654"/>
    </source>
</evidence>
<evidence type="ECO:0000256" key="6">
    <source>
        <dbReference type="ARBA" id="ARBA00022833"/>
    </source>
</evidence>
<evidence type="ECO:0000256" key="1">
    <source>
        <dbReference type="ARBA" id="ARBA00022499"/>
    </source>
</evidence>
<protein>
    <recommendedName>
        <fullName evidence="11">Box C/D snoRNA protein 1</fullName>
    </recommendedName>
    <alternativeName>
        <fullName evidence="12">Zinc finger HIT domain-containing protein 6</fullName>
    </alternativeName>
</protein>
<reference evidence="16" key="1">
    <citation type="journal article" date="2020" name="Stud. Mycol.">
        <title>101 Dothideomycetes genomes: a test case for predicting lifestyles and emergence of pathogens.</title>
        <authorList>
            <person name="Haridas S."/>
            <person name="Albert R."/>
            <person name="Binder M."/>
            <person name="Bloem J."/>
            <person name="Labutti K."/>
            <person name="Salamov A."/>
            <person name="Andreopoulos B."/>
            <person name="Baker S."/>
            <person name="Barry K."/>
            <person name="Bills G."/>
            <person name="Bluhm B."/>
            <person name="Cannon C."/>
            <person name="Castanera R."/>
            <person name="Culley D."/>
            <person name="Daum C."/>
            <person name="Ezra D."/>
            <person name="Gonzalez J."/>
            <person name="Henrissat B."/>
            <person name="Kuo A."/>
            <person name="Liang C."/>
            <person name="Lipzen A."/>
            <person name="Lutzoni F."/>
            <person name="Magnuson J."/>
            <person name="Mondo S."/>
            <person name="Nolan M."/>
            <person name="Ohm R."/>
            <person name="Pangilinan J."/>
            <person name="Park H.-J."/>
            <person name="Ramirez L."/>
            <person name="Alfaro M."/>
            <person name="Sun H."/>
            <person name="Tritt A."/>
            <person name="Yoshinaga Y."/>
            <person name="Zwiers L.-H."/>
            <person name="Turgeon B."/>
            <person name="Goodwin S."/>
            <person name="Spatafora J."/>
            <person name="Crous P."/>
            <person name="Grigoriev I."/>
        </authorList>
    </citation>
    <scope>NUCLEOTIDE SEQUENCE</scope>
    <source>
        <strain evidence="16">CBS 627.86</strain>
    </source>
</reference>
<dbReference type="Proteomes" id="UP000799770">
    <property type="component" value="Unassembled WGS sequence"/>
</dbReference>
<keyword evidence="7" id="KW-0832">Ubl conjugation</keyword>
<dbReference type="Gene3D" id="3.30.60.190">
    <property type="match status" value="1"/>
</dbReference>
<evidence type="ECO:0000256" key="13">
    <source>
        <dbReference type="PROSITE-ProRule" id="PRU00453"/>
    </source>
</evidence>
<keyword evidence="4" id="KW-0479">Metal-binding</keyword>
<dbReference type="FunFam" id="3.30.60.190:FF:000001">
    <property type="entry name" value="box C/D snoRNA protein 1"/>
    <property type="match status" value="1"/>
</dbReference>
<keyword evidence="1" id="KW-1017">Isopeptide bond</keyword>
<evidence type="ECO:0000256" key="8">
    <source>
        <dbReference type="ARBA" id="ARBA00049598"/>
    </source>
</evidence>
<dbReference type="GO" id="GO:0048254">
    <property type="term" value="P:snoRNA localization"/>
    <property type="evidence" value="ECO:0007669"/>
    <property type="project" value="TreeGrafter"/>
</dbReference>
<evidence type="ECO:0000256" key="11">
    <source>
        <dbReference type="ARBA" id="ARBA00068630"/>
    </source>
</evidence>
<comment type="subunit">
    <text evidence="10">Interacts with FBL, SNU13, NOP58, NUFIP1, RUVBL1, RUVBL2 and TAF9. Interacts (via HIT-type zinc finger) with the RUVBL1/RUVBL2 complex in the presence of ADP.</text>
</comment>
<dbReference type="GO" id="GO:0005634">
    <property type="term" value="C:nucleus"/>
    <property type="evidence" value="ECO:0007669"/>
    <property type="project" value="TreeGrafter"/>
</dbReference>
<dbReference type="PANTHER" id="PTHR13483">
    <property type="entry name" value="BOX C_D SNORNA PROTEIN 1-RELATED"/>
    <property type="match status" value="1"/>
</dbReference>
<dbReference type="GO" id="GO:0000463">
    <property type="term" value="P:maturation of LSU-rRNA from tricistronic rRNA transcript (SSU-rRNA, 5.8S rRNA, LSU-rRNA)"/>
    <property type="evidence" value="ECO:0007669"/>
    <property type="project" value="TreeGrafter"/>
</dbReference>
<keyword evidence="17" id="KW-1185">Reference proteome</keyword>
<name>A0A6A5ZP96_9PLEO</name>
<evidence type="ECO:0000256" key="10">
    <source>
        <dbReference type="ARBA" id="ARBA00061949"/>
    </source>
</evidence>